<dbReference type="HAMAP" id="MF_01401">
    <property type="entry name" value="MsrA"/>
    <property type="match status" value="1"/>
</dbReference>
<proteinExistence type="inferred from homology"/>
<dbReference type="SUPFAM" id="SSF55068">
    <property type="entry name" value="Peptide methionine sulfoxide reductase"/>
    <property type="match status" value="1"/>
</dbReference>
<protein>
    <recommendedName>
        <fullName evidence="6">Peptide methionine sulfoxide reductase MsrA</fullName>
        <shortName evidence="6">Protein-methionine-S-oxide reductase</shortName>
        <ecNumber evidence="6">1.8.4.11</ecNumber>
    </recommendedName>
    <alternativeName>
        <fullName evidence="6">Peptide-methionine (S)-S-oxide reductase</fullName>
        <shortName evidence="6">Peptide Met(O) reductase</shortName>
    </alternativeName>
</protein>
<evidence type="ECO:0000256" key="4">
    <source>
        <dbReference type="ARBA" id="ARBA00047806"/>
    </source>
</evidence>
<evidence type="ECO:0000313" key="9">
    <source>
        <dbReference type="Proteomes" id="UP000574761"/>
    </source>
</evidence>
<dbReference type="Pfam" id="PF01625">
    <property type="entry name" value="PMSR"/>
    <property type="match status" value="1"/>
</dbReference>
<dbReference type="Gene3D" id="3.30.1060.10">
    <property type="entry name" value="Peptide methionine sulphoxide reductase MsrA"/>
    <property type="match status" value="1"/>
</dbReference>
<dbReference type="Proteomes" id="UP000574761">
    <property type="component" value="Unassembled WGS sequence"/>
</dbReference>
<evidence type="ECO:0000256" key="3">
    <source>
        <dbReference type="ARBA" id="ARBA00024679"/>
    </source>
</evidence>
<evidence type="ECO:0000256" key="5">
    <source>
        <dbReference type="ARBA" id="ARBA00048782"/>
    </source>
</evidence>
<feature type="domain" description="Peptide methionine sulphoxide reductase MsrA" evidence="7">
    <location>
        <begin position="5"/>
        <end position="152"/>
    </location>
</feature>
<comment type="catalytic activity">
    <reaction evidence="5 6">
        <text>[thioredoxin]-disulfide + L-methionine + H2O = L-methionine (S)-S-oxide + [thioredoxin]-dithiol</text>
        <dbReference type="Rhea" id="RHEA:19993"/>
        <dbReference type="Rhea" id="RHEA-COMP:10698"/>
        <dbReference type="Rhea" id="RHEA-COMP:10700"/>
        <dbReference type="ChEBI" id="CHEBI:15377"/>
        <dbReference type="ChEBI" id="CHEBI:29950"/>
        <dbReference type="ChEBI" id="CHEBI:50058"/>
        <dbReference type="ChEBI" id="CHEBI:57844"/>
        <dbReference type="ChEBI" id="CHEBI:58772"/>
        <dbReference type="EC" id="1.8.4.11"/>
    </reaction>
</comment>
<dbReference type="RefSeq" id="WP_183807900.1">
    <property type="nucleotide sequence ID" value="NZ_JACIEE010000012.1"/>
</dbReference>
<comment type="caution">
    <text evidence="8">The sequence shown here is derived from an EMBL/GenBank/DDBJ whole genome shotgun (WGS) entry which is preliminary data.</text>
</comment>
<evidence type="ECO:0000313" key="8">
    <source>
        <dbReference type="EMBL" id="MBB3979694.1"/>
    </source>
</evidence>
<evidence type="ECO:0000256" key="2">
    <source>
        <dbReference type="ARBA" id="ARBA00023002"/>
    </source>
</evidence>
<evidence type="ECO:0000256" key="6">
    <source>
        <dbReference type="HAMAP-Rule" id="MF_01401"/>
    </source>
</evidence>
<sequence>MTNRAVLAGGCFWGMQDLIRKLPGVIETRVGYSGGDVPNATYRNHGTHAESIEIIFDPEIISYRRILEFFFQIHDPTTKNRQGNDIGLSYRSAIYYVDDEQRRIAEDTIADVDASGIWPGKAVTEAEPVGDFWQAEPEHQDYLDRYPNGYTCHFPRANWVLPRRTAAQ</sequence>
<evidence type="ECO:0000256" key="1">
    <source>
        <dbReference type="ARBA" id="ARBA00005591"/>
    </source>
</evidence>
<evidence type="ECO:0000259" key="7">
    <source>
        <dbReference type="Pfam" id="PF01625"/>
    </source>
</evidence>
<accession>A0A7W6DIM8</accession>
<dbReference type="InterPro" id="IPR036509">
    <property type="entry name" value="Met_Sox_Rdtase_MsrA_sf"/>
</dbReference>
<dbReference type="PANTHER" id="PTHR43774:SF1">
    <property type="entry name" value="PEPTIDE METHIONINE SULFOXIDE REDUCTASE MSRA 2"/>
    <property type="match status" value="1"/>
</dbReference>
<gene>
    <name evidence="6" type="primary">msrA</name>
    <name evidence="8" type="ORF">GGQ64_004938</name>
</gene>
<feature type="active site" evidence="6">
    <location>
        <position position="11"/>
    </location>
</feature>
<name>A0A7W6DIM8_9HYPH</name>
<organism evidence="8 9">
    <name type="scientific">Mycoplana azooxidifex</name>
    <dbReference type="NCBI Taxonomy" id="1636188"/>
    <lineage>
        <taxon>Bacteria</taxon>
        <taxon>Pseudomonadati</taxon>
        <taxon>Pseudomonadota</taxon>
        <taxon>Alphaproteobacteria</taxon>
        <taxon>Hyphomicrobiales</taxon>
        <taxon>Rhizobiaceae</taxon>
        <taxon>Mycoplana</taxon>
    </lineage>
</organism>
<keyword evidence="9" id="KW-1185">Reference proteome</keyword>
<dbReference type="EMBL" id="JACIEE010000012">
    <property type="protein sequence ID" value="MBB3979694.1"/>
    <property type="molecule type" value="Genomic_DNA"/>
</dbReference>
<dbReference type="PANTHER" id="PTHR43774">
    <property type="entry name" value="PEPTIDE METHIONINE SULFOXIDE REDUCTASE"/>
    <property type="match status" value="1"/>
</dbReference>
<dbReference type="EC" id="1.8.4.11" evidence="6"/>
<comment type="function">
    <text evidence="3 6">Has an important function as a repair enzyme for proteins that have been inactivated by oxidation. Catalyzes the reversible oxidation-reduction of methionine sulfoxide in proteins to methionine.</text>
</comment>
<comment type="similarity">
    <text evidence="1 6">Belongs to the MsrA Met sulfoxide reductase family.</text>
</comment>
<dbReference type="GO" id="GO:0008113">
    <property type="term" value="F:peptide-methionine (S)-S-oxide reductase activity"/>
    <property type="evidence" value="ECO:0007669"/>
    <property type="project" value="UniProtKB-UniRule"/>
</dbReference>
<keyword evidence="2 6" id="KW-0560">Oxidoreductase</keyword>
<reference evidence="8 9" key="1">
    <citation type="submission" date="2020-08" db="EMBL/GenBank/DDBJ databases">
        <title>Genomic Encyclopedia of Type Strains, Phase IV (KMG-IV): sequencing the most valuable type-strain genomes for metagenomic binning, comparative biology and taxonomic classification.</title>
        <authorList>
            <person name="Goeker M."/>
        </authorList>
    </citation>
    <scope>NUCLEOTIDE SEQUENCE [LARGE SCALE GENOMIC DNA]</scope>
    <source>
        <strain evidence="8 9">DSM 100211</strain>
    </source>
</reference>
<dbReference type="InterPro" id="IPR002569">
    <property type="entry name" value="Met_Sox_Rdtase_MsrA_dom"/>
</dbReference>
<dbReference type="FunFam" id="3.30.1060.10:FF:000005">
    <property type="entry name" value="Peptide methionine sulfoxide reductase MsrA"/>
    <property type="match status" value="1"/>
</dbReference>
<dbReference type="AlphaFoldDB" id="A0A7W6DIM8"/>
<comment type="catalytic activity">
    <reaction evidence="4 6">
        <text>L-methionyl-[protein] + [thioredoxin]-disulfide + H2O = L-methionyl-(S)-S-oxide-[protein] + [thioredoxin]-dithiol</text>
        <dbReference type="Rhea" id="RHEA:14217"/>
        <dbReference type="Rhea" id="RHEA-COMP:10698"/>
        <dbReference type="Rhea" id="RHEA-COMP:10700"/>
        <dbReference type="Rhea" id="RHEA-COMP:12313"/>
        <dbReference type="Rhea" id="RHEA-COMP:12315"/>
        <dbReference type="ChEBI" id="CHEBI:15377"/>
        <dbReference type="ChEBI" id="CHEBI:16044"/>
        <dbReference type="ChEBI" id="CHEBI:29950"/>
        <dbReference type="ChEBI" id="CHEBI:44120"/>
        <dbReference type="ChEBI" id="CHEBI:50058"/>
        <dbReference type="EC" id="1.8.4.11"/>
    </reaction>
</comment>
<dbReference type="NCBIfam" id="TIGR00401">
    <property type="entry name" value="msrA"/>
    <property type="match status" value="1"/>
</dbReference>